<comment type="similarity">
    <text evidence="1">Belongs to the AAA ATPase family. BCS1 subfamily.</text>
</comment>
<accession>A0A139AQG3</accession>
<dbReference type="SUPFAM" id="SSF52540">
    <property type="entry name" value="P-loop containing nucleoside triphosphate hydrolases"/>
    <property type="match status" value="1"/>
</dbReference>
<protein>
    <submittedName>
        <fullName evidence="4">p-loop containing nucleoside triphosphate hydrolase protein</fullName>
    </submittedName>
</protein>
<dbReference type="Proteomes" id="UP000070544">
    <property type="component" value="Unassembled WGS sequence"/>
</dbReference>
<feature type="region of interest" description="Disordered" evidence="2">
    <location>
        <begin position="1"/>
        <end position="21"/>
    </location>
</feature>
<sequence>MSPAPLEARTGTNSDTTVPTPIPTFPIPTFRTFRVNTYITLVEDRSCGDFEVLQLLQEKAGLSRAIPLTADFKADKVQIDDSVWWHPRFEGPRRWPFVWDGIPCDIDLIEPGEAHRSRTGVYLIIRVHDMTEGVGERVLTEIGRELAARWKDPERQQGKTVVHRAVKGCGSYYWETLVTRDSRALDTVYLDAAQKERLVKGLEFFFSNKALYDRTGVTWKRIHLLHGPPGTGKTSVCVAIASHFQRDIARLAITGDLKATDLETLLTNMPRASFLLLEDVDALFVDRRESKTKVDFSTLINALDGIATKKGFVVFMTTNHLDKLDPALIRPGRVDFCMEVGLPSREAVLEALARLAPEYASEHVKFADRFAKGLTIAAIQKHVFDCLVEGRASMLSVVEVLAPLAAPAKEKDVSGSADEEGERTAVDDSEDNDSDEEGESSEEEEE</sequence>
<dbReference type="OrthoDB" id="10251412at2759"/>
<proteinExistence type="inferred from homology"/>
<evidence type="ECO:0000256" key="1">
    <source>
        <dbReference type="ARBA" id="ARBA00007448"/>
    </source>
</evidence>
<reference evidence="4 5" key="1">
    <citation type="journal article" date="2015" name="Genome Biol. Evol.">
        <title>Phylogenomic analyses indicate that early fungi evolved digesting cell walls of algal ancestors of land plants.</title>
        <authorList>
            <person name="Chang Y."/>
            <person name="Wang S."/>
            <person name="Sekimoto S."/>
            <person name="Aerts A.L."/>
            <person name="Choi C."/>
            <person name="Clum A."/>
            <person name="LaButti K.M."/>
            <person name="Lindquist E.A."/>
            <person name="Yee Ngan C."/>
            <person name="Ohm R.A."/>
            <person name="Salamov A.A."/>
            <person name="Grigoriev I.V."/>
            <person name="Spatafora J.W."/>
            <person name="Berbee M.L."/>
        </authorList>
    </citation>
    <scope>NUCLEOTIDE SEQUENCE [LARGE SCALE GENOMIC DNA]</scope>
    <source>
        <strain evidence="4 5">JEL478</strain>
    </source>
</reference>
<dbReference type="InterPro" id="IPR003959">
    <property type="entry name" value="ATPase_AAA_core"/>
</dbReference>
<keyword evidence="4" id="KW-0378">Hydrolase</keyword>
<name>A0A139AQG3_GONPJ</name>
<feature type="domain" description="AAA+ ATPase" evidence="3">
    <location>
        <begin position="220"/>
        <end position="344"/>
    </location>
</feature>
<dbReference type="Gene3D" id="3.40.50.300">
    <property type="entry name" value="P-loop containing nucleotide triphosphate hydrolases"/>
    <property type="match status" value="1"/>
</dbReference>
<evidence type="ECO:0000313" key="5">
    <source>
        <dbReference type="Proteomes" id="UP000070544"/>
    </source>
</evidence>
<dbReference type="SMART" id="SM00382">
    <property type="entry name" value="AAA"/>
    <property type="match status" value="1"/>
</dbReference>
<dbReference type="STRING" id="1344416.A0A139AQG3"/>
<dbReference type="Pfam" id="PF00004">
    <property type="entry name" value="AAA"/>
    <property type="match status" value="1"/>
</dbReference>
<dbReference type="GO" id="GO:0005524">
    <property type="term" value="F:ATP binding"/>
    <property type="evidence" value="ECO:0007669"/>
    <property type="project" value="InterPro"/>
</dbReference>
<dbReference type="InterPro" id="IPR050747">
    <property type="entry name" value="Mitochondrial_chaperone_BCS1"/>
</dbReference>
<gene>
    <name evidence="4" type="ORF">M427DRAFT_109316</name>
</gene>
<feature type="region of interest" description="Disordered" evidence="2">
    <location>
        <begin position="408"/>
        <end position="446"/>
    </location>
</feature>
<evidence type="ECO:0000256" key="2">
    <source>
        <dbReference type="SAM" id="MobiDB-lite"/>
    </source>
</evidence>
<dbReference type="EMBL" id="KQ965740">
    <property type="protein sequence ID" value="KXS18997.1"/>
    <property type="molecule type" value="Genomic_DNA"/>
</dbReference>
<dbReference type="InterPro" id="IPR027417">
    <property type="entry name" value="P-loop_NTPase"/>
</dbReference>
<dbReference type="GO" id="GO:0016887">
    <property type="term" value="F:ATP hydrolysis activity"/>
    <property type="evidence" value="ECO:0007669"/>
    <property type="project" value="InterPro"/>
</dbReference>
<dbReference type="InterPro" id="IPR003593">
    <property type="entry name" value="AAA+_ATPase"/>
</dbReference>
<keyword evidence="5" id="KW-1185">Reference proteome</keyword>
<evidence type="ECO:0000259" key="3">
    <source>
        <dbReference type="SMART" id="SM00382"/>
    </source>
</evidence>
<dbReference type="PANTHER" id="PTHR23070">
    <property type="entry name" value="BCS1 AAA-TYPE ATPASE"/>
    <property type="match status" value="1"/>
</dbReference>
<feature type="compositionally biased region" description="Acidic residues" evidence="2">
    <location>
        <begin position="417"/>
        <end position="446"/>
    </location>
</feature>
<dbReference type="AlphaFoldDB" id="A0A139AQG3"/>
<evidence type="ECO:0000313" key="4">
    <source>
        <dbReference type="EMBL" id="KXS18997.1"/>
    </source>
</evidence>
<organism evidence="4 5">
    <name type="scientific">Gonapodya prolifera (strain JEL478)</name>
    <name type="common">Monoblepharis prolifera</name>
    <dbReference type="NCBI Taxonomy" id="1344416"/>
    <lineage>
        <taxon>Eukaryota</taxon>
        <taxon>Fungi</taxon>
        <taxon>Fungi incertae sedis</taxon>
        <taxon>Chytridiomycota</taxon>
        <taxon>Chytridiomycota incertae sedis</taxon>
        <taxon>Monoblepharidomycetes</taxon>
        <taxon>Monoblepharidales</taxon>
        <taxon>Gonapodyaceae</taxon>
        <taxon>Gonapodya</taxon>
    </lineage>
</organism>